<protein>
    <submittedName>
        <fullName evidence="1">Uncharacterized protein</fullName>
    </submittedName>
</protein>
<organism evidence="1 2">
    <name type="scientific">Heliocybe sulcata</name>
    <dbReference type="NCBI Taxonomy" id="5364"/>
    <lineage>
        <taxon>Eukaryota</taxon>
        <taxon>Fungi</taxon>
        <taxon>Dikarya</taxon>
        <taxon>Basidiomycota</taxon>
        <taxon>Agaricomycotina</taxon>
        <taxon>Agaricomycetes</taxon>
        <taxon>Gloeophyllales</taxon>
        <taxon>Gloeophyllaceae</taxon>
        <taxon>Heliocybe</taxon>
    </lineage>
</organism>
<dbReference type="Proteomes" id="UP000305948">
    <property type="component" value="Unassembled WGS sequence"/>
</dbReference>
<dbReference type="AlphaFoldDB" id="A0A5C3NH67"/>
<name>A0A5C3NH67_9AGAM</name>
<dbReference type="EMBL" id="ML213508">
    <property type="protein sequence ID" value="TFK52891.1"/>
    <property type="molecule type" value="Genomic_DNA"/>
</dbReference>
<evidence type="ECO:0000313" key="1">
    <source>
        <dbReference type="EMBL" id="TFK52891.1"/>
    </source>
</evidence>
<dbReference type="OrthoDB" id="3067792at2759"/>
<proteinExistence type="predicted"/>
<gene>
    <name evidence="1" type="ORF">OE88DRAFT_1733879</name>
</gene>
<reference evidence="1 2" key="1">
    <citation type="journal article" date="2019" name="Nat. Ecol. Evol.">
        <title>Megaphylogeny resolves global patterns of mushroom evolution.</title>
        <authorList>
            <person name="Varga T."/>
            <person name="Krizsan K."/>
            <person name="Foldi C."/>
            <person name="Dima B."/>
            <person name="Sanchez-Garcia M."/>
            <person name="Sanchez-Ramirez S."/>
            <person name="Szollosi G.J."/>
            <person name="Szarkandi J.G."/>
            <person name="Papp V."/>
            <person name="Albert L."/>
            <person name="Andreopoulos W."/>
            <person name="Angelini C."/>
            <person name="Antonin V."/>
            <person name="Barry K.W."/>
            <person name="Bougher N.L."/>
            <person name="Buchanan P."/>
            <person name="Buyck B."/>
            <person name="Bense V."/>
            <person name="Catcheside P."/>
            <person name="Chovatia M."/>
            <person name="Cooper J."/>
            <person name="Damon W."/>
            <person name="Desjardin D."/>
            <person name="Finy P."/>
            <person name="Geml J."/>
            <person name="Haridas S."/>
            <person name="Hughes K."/>
            <person name="Justo A."/>
            <person name="Karasinski D."/>
            <person name="Kautmanova I."/>
            <person name="Kiss B."/>
            <person name="Kocsube S."/>
            <person name="Kotiranta H."/>
            <person name="LaButti K.M."/>
            <person name="Lechner B.E."/>
            <person name="Liimatainen K."/>
            <person name="Lipzen A."/>
            <person name="Lukacs Z."/>
            <person name="Mihaltcheva S."/>
            <person name="Morgado L.N."/>
            <person name="Niskanen T."/>
            <person name="Noordeloos M.E."/>
            <person name="Ohm R.A."/>
            <person name="Ortiz-Santana B."/>
            <person name="Ovrebo C."/>
            <person name="Racz N."/>
            <person name="Riley R."/>
            <person name="Savchenko A."/>
            <person name="Shiryaev A."/>
            <person name="Soop K."/>
            <person name="Spirin V."/>
            <person name="Szebenyi C."/>
            <person name="Tomsovsky M."/>
            <person name="Tulloss R.E."/>
            <person name="Uehling J."/>
            <person name="Grigoriev I.V."/>
            <person name="Vagvolgyi C."/>
            <person name="Papp T."/>
            <person name="Martin F.M."/>
            <person name="Miettinen O."/>
            <person name="Hibbett D.S."/>
            <person name="Nagy L.G."/>
        </authorList>
    </citation>
    <scope>NUCLEOTIDE SEQUENCE [LARGE SCALE GENOMIC DNA]</scope>
    <source>
        <strain evidence="1 2">OMC1185</strain>
    </source>
</reference>
<accession>A0A5C3NH67</accession>
<evidence type="ECO:0000313" key="2">
    <source>
        <dbReference type="Proteomes" id="UP000305948"/>
    </source>
</evidence>
<sequence length="282" mass="31713">MRRPLSPSRKLRTLLPENLSSPDFADLSGLESVDGLTYASSPTEGKYIRFPAGSKGFFYWYSEKGAPDLAGQIRFCITGSSDPAQVHKGKDLQLPDEETWNISLFELAHRNKYRALQELVLSEGLASARSLQSALRATHFPVPLDGKNVYVWIPRKSRIERVRMAMPYSDALRSSSSPVYTGKIILQFERSILPEHEGTRTVVLRIVEVLDFAKQDVTQGDPIVPEPKAGGLFLTRKTSPGLMHWVPWSFNVDDPAELTRKRVKSALEVFFENEASPPDRPR</sequence>
<keyword evidence="2" id="KW-1185">Reference proteome</keyword>